<feature type="non-terminal residue" evidence="2">
    <location>
        <position position="1"/>
    </location>
</feature>
<evidence type="ECO:0000256" key="1">
    <source>
        <dbReference type="SAM" id="MobiDB-lite"/>
    </source>
</evidence>
<organism evidence="2 3">
    <name type="scientific">Characodon lateralis</name>
    <dbReference type="NCBI Taxonomy" id="208331"/>
    <lineage>
        <taxon>Eukaryota</taxon>
        <taxon>Metazoa</taxon>
        <taxon>Chordata</taxon>
        <taxon>Craniata</taxon>
        <taxon>Vertebrata</taxon>
        <taxon>Euteleostomi</taxon>
        <taxon>Actinopterygii</taxon>
        <taxon>Neopterygii</taxon>
        <taxon>Teleostei</taxon>
        <taxon>Neoteleostei</taxon>
        <taxon>Acanthomorphata</taxon>
        <taxon>Ovalentaria</taxon>
        <taxon>Atherinomorphae</taxon>
        <taxon>Cyprinodontiformes</taxon>
        <taxon>Goodeidae</taxon>
        <taxon>Characodon</taxon>
    </lineage>
</organism>
<dbReference type="InterPro" id="IPR033561">
    <property type="entry name" value="FBF1"/>
</dbReference>
<dbReference type="PANTHER" id="PTHR33689:SF1">
    <property type="entry name" value="FAS-BINDING FACTOR 1"/>
    <property type="match status" value="1"/>
</dbReference>
<evidence type="ECO:0000313" key="3">
    <source>
        <dbReference type="Proteomes" id="UP001352852"/>
    </source>
</evidence>
<dbReference type="EMBL" id="JAHUTJ010038334">
    <property type="protein sequence ID" value="MED6279209.1"/>
    <property type="molecule type" value="Genomic_DNA"/>
</dbReference>
<feature type="region of interest" description="Disordered" evidence="1">
    <location>
        <begin position="1"/>
        <end position="26"/>
    </location>
</feature>
<name>A0ABU7DY20_9TELE</name>
<reference evidence="2 3" key="1">
    <citation type="submission" date="2021-06" db="EMBL/GenBank/DDBJ databases">
        <authorList>
            <person name="Palmer J.M."/>
        </authorList>
    </citation>
    <scope>NUCLEOTIDE SEQUENCE [LARGE SCALE GENOMIC DNA]</scope>
    <source>
        <strain evidence="2 3">CL_MEX2019</strain>
        <tissue evidence="2">Muscle</tissue>
    </source>
</reference>
<comment type="caution">
    <text evidence="2">The sequence shown here is derived from an EMBL/GenBank/DDBJ whole genome shotgun (WGS) entry which is preliminary data.</text>
</comment>
<keyword evidence="3" id="KW-1185">Reference proteome</keyword>
<gene>
    <name evidence="2" type="ORF">CHARACLAT_032120</name>
</gene>
<feature type="compositionally biased region" description="Basic and acidic residues" evidence="1">
    <location>
        <begin position="1"/>
        <end position="19"/>
    </location>
</feature>
<evidence type="ECO:0000313" key="2">
    <source>
        <dbReference type="EMBL" id="MED6279209.1"/>
    </source>
</evidence>
<proteinExistence type="predicted"/>
<dbReference type="Proteomes" id="UP001352852">
    <property type="component" value="Unassembled WGS sequence"/>
</dbReference>
<accession>A0ABU7DY20</accession>
<dbReference type="PANTHER" id="PTHR33689">
    <property type="entry name" value="FAS-BINDING FACTOR 1"/>
    <property type="match status" value="1"/>
</dbReference>
<protein>
    <submittedName>
        <fullName evidence="2">Uncharacterized protein</fullName>
    </submittedName>
</protein>
<sequence>ERMQVNHLQEDVERPREHSTISPLPQIVPPVLPDSVSVLPFPELTTSLRSEPSNSFPNYQPMMLEASLALWRYTAEKDREYLLEEQIYLETLKKKPYRFNPA</sequence>